<protein>
    <submittedName>
        <fullName evidence="1">Uncharacterized protein</fullName>
    </submittedName>
</protein>
<name>A0A9W8MK18_9AGAR</name>
<evidence type="ECO:0000313" key="2">
    <source>
        <dbReference type="Proteomes" id="UP001140091"/>
    </source>
</evidence>
<organism evidence="1 2">
    <name type="scientific">Candolleomyces eurysporus</name>
    <dbReference type="NCBI Taxonomy" id="2828524"/>
    <lineage>
        <taxon>Eukaryota</taxon>
        <taxon>Fungi</taxon>
        <taxon>Dikarya</taxon>
        <taxon>Basidiomycota</taxon>
        <taxon>Agaricomycotina</taxon>
        <taxon>Agaricomycetes</taxon>
        <taxon>Agaricomycetidae</taxon>
        <taxon>Agaricales</taxon>
        <taxon>Agaricineae</taxon>
        <taxon>Psathyrellaceae</taxon>
        <taxon>Candolleomyces</taxon>
    </lineage>
</organism>
<sequence>MLFENTNYQWDVTSIAIIDISQLQILEIRKQPGKPCNQRKPTPIRLRT</sequence>
<feature type="non-terminal residue" evidence="1">
    <location>
        <position position="48"/>
    </location>
</feature>
<accession>A0A9W8MK18</accession>
<dbReference type="AlphaFoldDB" id="A0A9W8MK18"/>
<proteinExistence type="predicted"/>
<gene>
    <name evidence="1" type="ORF">H1R20_g5173</name>
</gene>
<dbReference type="EMBL" id="JANBPK010000791">
    <property type="protein sequence ID" value="KAJ2931913.1"/>
    <property type="molecule type" value="Genomic_DNA"/>
</dbReference>
<evidence type="ECO:0000313" key="1">
    <source>
        <dbReference type="EMBL" id="KAJ2931913.1"/>
    </source>
</evidence>
<dbReference type="Proteomes" id="UP001140091">
    <property type="component" value="Unassembled WGS sequence"/>
</dbReference>
<keyword evidence="2" id="KW-1185">Reference proteome</keyword>
<comment type="caution">
    <text evidence="1">The sequence shown here is derived from an EMBL/GenBank/DDBJ whole genome shotgun (WGS) entry which is preliminary data.</text>
</comment>
<reference evidence="1" key="1">
    <citation type="submission" date="2022-06" db="EMBL/GenBank/DDBJ databases">
        <title>Genome Sequence of Candolleomyces eurysporus.</title>
        <authorList>
            <person name="Buettner E."/>
        </authorList>
    </citation>
    <scope>NUCLEOTIDE SEQUENCE</scope>
    <source>
        <strain evidence="1">VTCC 930004</strain>
    </source>
</reference>